<dbReference type="EMBL" id="JAHFZB010000023">
    <property type="protein sequence ID" value="KAK6476234.1"/>
    <property type="molecule type" value="Genomic_DNA"/>
</dbReference>
<evidence type="ECO:0000256" key="1">
    <source>
        <dbReference type="SAM" id="MobiDB-lite"/>
    </source>
</evidence>
<evidence type="ECO:0000313" key="4">
    <source>
        <dbReference type="Proteomes" id="UP001369086"/>
    </source>
</evidence>
<name>A0ABR0YUV5_HUSHU</name>
<proteinExistence type="predicted"/>
<feature type="compositionally biased region" description="Acidic residues" evidence="1">
    <location>
        <begin position="61"/>
        <end position="83"/>
    </location>
</feature>
<feature type="compositionally biased region" description="Basic and acidic residues" evidence="1">
    <location>
        <begin position="27"/>
        <end position="38"/>
    </location>
</feature>
<accession>A0ABR0YUV5</accession>
<evidence type="ECO:0000259" key="2">
    <source>
        <dbReference type="Pfam" id="PF10180"/>
    </source>
</evidence>
<feature type="region of interest" description="Disordered" evidence="1">
    <location>
        <begin position="1"/>
        <end position="125"/>
    </location>
</feature>
<keyword evidence="4" id="KW-1185">Reference proteome</keyword>
<dbReference type="PANTHER" id="PTHR22306:SF2">
    <property type="entry name" value="CHROMOSOME 7 OPEN READING FRAME 50"/>
    <property type="match status" value="1"/>
</dbReference>
<reference evidence="3 4" key="1">
    <citation type="submission" date="2021-05" db="EMBL/GenBank/DDBJ databases">
        <authorList>
            <person name="Zahm M."/>
            <person name="Klopp C."/>
            <person name="Cabau C."/>
            <person name="Kuhl H."/>
            <person name="Suciu R."/>
            <person name="Ciorpac M."/>
            <person name="Holostenco D."/>
            <person name="Gessner J."/>
            <person name="Wuertz S."/>
            <person name="Hohne C."/>
            <person name="Stock M."/>
            <person name="Gislard M."/>
            <person name="Lluch J."/>
            <person name="Milhes M."/>
            <person name="Lampietro C."/>
            <person name="Lopez Roques C."/>
            <person name="Donnadieu C."/>
            <person name="Du K."/>
            <person name="Schartl M."/>
            <person name="Guiguen Y."/>
        </authorList>
    </citation>
    <scope>NUCLEOTIDE SEQUENCE [LARGE SCALE GENOMIC DNA]</scope>
    <source>
        <strain evidence="3">Hh-F2</strain>
        <tissue evidence="3">Blood</tissue>
    </source>
</reference>
<gene>
    <name evidence="3" type="ORF">HHUSO_G24289</name>
</gene>
<dbReference type="Pfam" id="PF10180">
    <property type="entry name" value="WKF"/>
    <property type="match status" value="1"/>
</dbReference>
<dbReference type="PANTHER" id="PTHR22306">
    <property type="entry name" value="CHROMOSOME 7 OPEN READING FRAME 50"/>
    <property type="match status" value="1"/>
</dbReference>
<feature type="compositionally biased region" description="Basic and acidic residues" evidence="1">
    <location>
        <begin position="7"/>
        <end position="17"/>
    </location>
</feature>
<dbReference type="InterPro" id="IPR019327">
    <property type="entry name" value="WKF"/>
</dbReference>
<protein>
    <recommendedName>
        <fullName evidence="2">WKF domain-containing protein</fullName>
    </recommendedName>
</protein>
<evidence type="ECO:0000313" key="3">
    <source>
        <dbReference type="EMBL" id="KAK6476234.1"/>
    </source>
</evidence>
<organism evidence="3 4">
    <name type="scientific">Huso huso</name>
    <name type="common">Beluga</name>
    <name type="synonym">Acipenser huso</name>
    <dbReference type="NCBI Taxonomy" id="61971"/>
    <lineage>
        <taxon>Eukaryota</taxon>
        <taxon>Metazoa</taxon>
        <taxon>Chordata</taxon>
        <taxon>Craniata</taxon>
        <taxon>Vertebrata</taxon>
        <taxon>Euteleostomi</taxon>
        <taxon>Actinopterygii</taxon>
        <taxon>Chondrostei</taxon>
        <taxon>Acipenseriformes</taxon>
        <taxon>Acipenseridae</taxon>
        <taxon>Huso</taxon>
    </lineage>
</organism>
<dbReference type="Proteomes" id="UP001369086">
    <property type="component" value="Unassembled WGS sequence"/>
</dbReference>
<sequence length="219" mass="25515">MTKSKITKPESESVEIKRKTKQKTKKRVAEEMEQKPCEEKEEGEPERRKKKKKSKVKEPEEVLPEVQGEEEEEEEEEDEEGLTPEERRILERKIKKERKKEEKQQMKEAGVSAQETEPVKPSGSQMAQDYLTCWSKNRKDWSFKKTRQTWLLKHMFDSEKVPDELFDVLLEYLDGLKGGARKTTVNKAESVIRDCEDSEDSAAVVKAGRAREVIQLLSS</sequence>
<feature type="compositionally biased region" description="Basic and acidic residues" evidence="1">
    <location>
        <begin position="84"/>
        <end position="106"/>
    </location>
</feature>
<comment type="caution">
    <text evidence="3">The sequence shown here is derived from an EMBL/GenBank/DDBJ whole genome shotgun (WGS) entry which is preliminary data.</text>
</comment>
<feature type="domain" description="WKF" evidence="2">
    <location>
        <begin position="129"/>
        <end position="191"/>
    </location>
</feature>